<reference evidence="3" key="1">
    <citation type="journal article" date="2020" name="Mol. Plant Microbe">
        <title>Rhizobial microsymbionts of the narrowly endemic Oxytropis species growing in Kamchatka are characterized by significant genetic diversity and possess a set of genes that are associated with T3SS and T6SS secretion systems and can affect the development of symbiosis.</title>
        <authorList>
            <person name="Safronova V."/>
            <person name="Guro P."/>
            <person name="Sazanova A."/>
            <person name="Kuznetsova I."/>
            <person name="Belimov A."/>
            <person name="Yakubov V."/>
            <person name="Chirak E."/>
            <person name="Afonin A."/>
            <person name="Gogolev Y."/>
            <person name="Andronov E."/>
            <person name="Tikhonovich I."/>
        </authorList>
    </citation>
    <scope>NUCLEOTIDE SEQUENCE [LARGE SCALE GENOMIC DNA]</scope>
    <source>
        <strain evidence="3">RCAM0610</strain>
    </source>
</reference>
<evidence type="ECO:0000313" key="3">
    <source>
        <dbReference type="Proteomes" id="UP000515518"/>
    </source>
</evidence>
<evidence type="ECO:0008006" key="4">
    <source>
        <dbReference type="Google" id="ProtNLM"/>
    </source>
</evidence>
<gene>
    <name evidence="2" type="ORF">HB770_06150</name>
</gene>
<feature type="transmembrane region" description="Helical" evidence="1">
    <location>
        <begin position="61"/>
        <end position="82"/>
    </location>
</feature>
<organism evidence="2 3">
    <name type="scientific">Rhizobium leguminosarum bv. viciae</name>
    <dbReference type="NCBI Taxonomy" id="387"/>
    <lineage>
        <taxon>Bacteria</taxon>
        <taxon>Pseudomonadati</taxon>
        <taxon>Pseudomonadota</taxon>
        <taxon>Alphaproteobacteria</taxon>
        <taxon>Hyphomicrobiales</taxon>
        <taxon>Rhizobiaceae</taxon>
        <taxon>Rhizobium/Agrobacterium group</taxon>
        <taxon>Rhizobium</taxon>
    </lineage>
</organism>
<keyword evidence="1" id="KW-0472">Membrane</keyword>
<evidence type="ECO:0000256" key="1">
    <source>
        <dbReference type="SAM" id="Phobius"/>
    </source>
</evidence>
<protein>
    <recommendedName>
        <fullName evidence="4">Transmembrane protein</fullName>
    </recommendedName>
</protein>
<evidence type="ECO:0000313" key="2">
    <source>
        <dbReference type="EMBL" id="QND42006.1"/>
    </source>
</evidence>
<accession>A0A7G6RIC4</accession>
<feature type="transmembrane region" description="Helical" evidence="1">
    <location>
        <begin position="27"/>
        <end position="49"/>
    </location>
</feature>
<dbReference type="AlphaFoldDB" id="A0A7G6RIC4"/>
<sequence>MLWKLFAGALSLYLVDCIYILYTNEPTVELLVGGVMQFFGVAAVITYGFDIETFDRRFWSYLSKSFAVYIVYSIFRPFWVLWGMPSPGTDPTPMLLLWIALGLTLSLIIVVGYFQWLAMLRCARGEAVNRQTVRNWKRS</sequence>
<dbReference type="Proteomes" id="UP000515518">
    <property type="component" value="Chromosome"/>
</dbReference>
<dbReference type="EMBL" id="CP050549">
    <property type="protein sequence ID" value="QND42006.1"/>
    <property type="molecule type" value="Genomic_DNA"/>
</dbReference>
<keyword evidence="1" id="KW-0812">Transmembrane</keyword>
<proteinExistence type="predicted"/>
<keyword evidence="1" id="KW-1133">Transmembrane helix</keyword>
<name>A0A7G6RIC4_RHILV</name>
<feature type="transmembrane region" description="Helical" evidence="1">
    <location>
        <begin position="94"/>
        <end position="114"/>
    </location>
</feature>